<evidence type="ECO:0000256" key="4">
    <source>
        <dbReference type="ARBA" id="ARBA00022692"/>
    </source>
</evidence>
<evidence type="ECO:0000256" key="8">
    <source>
        <dbReference type="RuleBase" id="RU363032"/>
    </source>
</evidence>
<feature type="transmembrane region" description="Helical" evidence="8">
    <location>
        <begin position="24"/>
        <end position="42"/>
    </location>
</feature>
<feature type="transmembrane region" description="Helical" evidence="8">
    <location>
        <begin position="84"/>
        <end position="105"/>
    </location>
</feature>
<dbReference type="Gene3D" id="1.10.3720.10">
    <property type="entry name" value="MetI-like"/>
    <property type="match status" value="1"/>
</dbReference>
<comment type="similarity">
    <text evidence="7">Belongs to the binding-protein-dependent transport system permease family. OppBC subfamily.</text>
</comment>
<keyword evidence="3" id="KW-1003">Cell membrane</keyword>
<dbReference type="InterPro" id="IPR053385">
    <property type="entry name" value="ABC_transport_permease"/>
</dbReference>
<dbReference type="CDD" id="cd06261">
    <property type="entry name" value="TM_PBP2"/>
    <property type="match status" value="1"/>
</dbReference>
<evidence type="ECO:0000256" key="6">
    <source>
        <dbReference type="ARBA" id="ARBA00023136"/>
    </source>
</evidence>
<feature type="transmembrane region" description="Helical" evidence="8">
    <location>
        <begin position="203"/>
        <end position="230"/>
    </location>
</feature>
<sequence>MSVHVLSSSPAISLWRQARPTTRLAFALVALLMAAALVGPWLSPFDPNAVALADRLQAPSERHWLGTDHLGRDIFARLMAGTRLSLGVVAVTLALMLALGIVIGGTSGFVGGRTDQVIMRVTDIFLTFPTFVLSLFMIGVLGTGLTNVVIAIALSHWAWYARIVRGIVLSLKHRDFISAAAMAGASRTRIFIRHLLPATLSQLAVLASLDIGHIMLHVSGLSFLGLGVAAPTPEWGVMLSDARQFVWTEPLLMLWPGLALFLSVMAFNLLGDALRDRLDPQLRREYAS</sequence>
<dbReference type="PANTHER" id="PTHR43386">
    <property type="entry name" value="OLIGOPEPTIDE TRANSPORT SYSTEM PERMEASE PROTEIN APPC"/>
    <property type="match status" value="1"/>
</dbReference>
<keyword evidence="11" id="KW-1185">Reference proteome</keyword>
<proteinExistence type="inferred from homology"/>
<dbReference type="PROSITE" id="PS50928">
    <property type="entry name" value="ABC_TM1"/>
    <property type="match status" value="1"/>
</dbReference>
<evidence type="ECO:0000313" key="10">
    <source>
        <dbReference type="EMBL" id="MCB8890548.1"/>
    </source>
</evidence>
<evidence type="ECO:0000259" key="9">
    <source>
        <dbReference type="PROSITE" id="PS50928"/>
    </source>
</evidence>
<dbReference type="PANTHER" id="PTHR43386:SF1">
    <property type="entry name" value="D,D-DIPEPTIDE TRANSPORT SYSTEM PERMEASE PROTEIN DDPC-RELATED"/>
    <property type="match status" value="1"/>
</dbReference>
<reference evidence="10 11" key="1">
    <citation type="journal article" date="2021" name="Sci. Rep.">
        <title>Genome analysis of a halophilic bacterium Halomonas malpeensis YU-PRIM-29(T) reveals its exopolysaccharide and pigment producing capabilities.</title>
        <authorList>
            <person name="Athmika"/>
            <person name="Ghate S.D."/>
            <person name="Arun A.B."/>
            <person name="Rao S.S."/>
            <person name="Kumar S.T.A."/>
            <person name="Kandiyil M.K."/>
            <person name="Saptami K."/>
            <person name="Rekha P.D."/>
        </authorList>
    </citation>
    <scope>NUCLEOTIDE SEQUENCE [LARGE SCALE GENOMIC DNA]</scope>
    <source>
        <strain evidence="11">prim 29</strain>
    </source>
</reference>
<dbReference type="NCBIfam" id="NF007738">
    <property type="entry name" value="PRK10417.1"/>
    <property type="match status" value="1"/>
</dbReference>
<feature type="transmembrane region" description="Helical" evidence="8">
    <location>
        <begin position="250"/>
        <end position="274"/>
    </location>
</feature>
<dbReference type="InterPro" id="IPR000515">
    <property type="entry name" value="MetI-like"/>
</dbReference>
<evidence type="ECO:0000256" key="7">
    <source>
        <dbReference type="ARBA" id="ARBA00024202"/>
    </source>
</evidence>
<dbReference type="InterPro" id="IPR014157">
    <property type="entry name" value="Nickel_NikC"/>
</dbReference>
<gene>
    <name evidence="10" type="primary">nikC</name>
    <name evidence="10" type="ORF">GEV37_15640</name>
</gene>
<keyword evidence="6 8" id="KW-0472">Membrane</keyword>
<dbReference type="Proteomes" id="UP001319882">
    <property type="component" value="Unassembled WGS sequence"/>
</dbReference>
<dbReference type="SUPFAM" id="SSF161098">
    <property type="entry name" value="MetI-like"/>
    <property type="match status" value="1"/>
</dbReference>
<evidence type="ECO:0000256" key="2">
    <source>
        <dbReference type="ARBA" id="ARBA00022448"/>
    </source>
</evidence>
<keyword evidence="4 8" id="KW-0812">Transmembrane</keyword>
<dbReference type="Pfam" id="PF00528">
    <property type="entry name" value="BPD_transp_1"/>
    <property type="match status" value="1"/>
</dbReference>
<dbReference type="EMBL" id="WHVL01000007">
    <property type="protein sequence ID" value="MCB8890548.1"/>
    <property type="molecule type" value="Genomic_DNA"/>
</dbReference>
<evidence type="ECO:0000256" key="3">
    <source>
        <dbReference type="ARBA" id="ARBA00022475"/>
    </source>
</evidence>
<name>A0ABS8DWZ2_9GAMM</name>
<feature type="domain" description="ABC transmembrane type-1" evidence="9">
    <location>
        <begin position="82"/>
        <end position="271"/>
    </location>
</feature>
<keyword evidence="2 8" id="KW-0813">Transport</keyword>
<dbReference type="RefSeq" id="WP_227391209.1">
    <property type="nucleotide sequence ID" value="NZ_JBHSCJ010000009.1"/>
</dbReference>
<organism evidence="10 11">
    <name type="scientific">Vreelandella malpeensis</name>
    <dbReference type="NCBI Taxonomy" id="1172368"/>
    <lineage>
        <taxon>Bacteria</taxon>
        <taxon>Pseudomonadati</taxon>
        <taxon>Pseudomonadota</taxon>
        <taxon>Gammaproteobacteria</taxon>
        <taxon>Oceanospirillales</taxon>
        <taxon>Halomonadaceae</taxon>
        <taxon>Vreelandella</taxon>
    </lineage>
</organism>
<dbReference type="InterPro" id="IPR050366">
    <property type="entry name" value="BP-dependent_transpt_permease"/>
</dbReference>
<dbReference type="NCBIfam" id="TIGR02790">
    <property type="entry name" value="nickel_nikC"/>
    <property type="match status" value="1"/>
</dbReference>
<evidence type="ECO:0000256" key="1">
    <source>
        <dbReference type="ARBA" id="ARBA00004651"/>
    </source>
</evidence>
<evidence type="ECO:0000256" key="5">
    <source>
        <dbReference type="ARBA" id="ARBA00022989"/>
    </source>
</evidence>
<evidence type="ECO:0000313" key="11">
    <source>
        <dbReference type="Proteomes" id="UP001319882"/>
    </source>
</evidence>
<protein>
    <submittedName>
        <fullName evidence="10">Nickel ABC transporter permease subunit NikC</fullName>
    </submittedName>
</protein>
<dbReference type="Pfam" id="PF12911">
    <property type="entry name" value="OppC_N"/>
    <property type="match status" value="1"/>
</dbReference>
<comment type="subcellular location">
    <subcellularLocation>
        <location evidence="1 8">Cell membrane</location>
        <topology evidence="1 8">Multi-pass membrane protein</topology>
    </subcellularLocation>
</comment>
<keyword evidence="5 8" id="KW-1133">Transmembrane helix</keyword>
<dbReference type="InterPro" id="IPR035906">
    <property type="entry name" value="MetI-like_sf"/>
</dbReference>
<comment type="caution">
    <text evidence="10">The sequence shown here is derived from an EMBL/GenBank/DDBJ whole genome shotgun (WGS) entry which is preliminary data.</text>
</comment>
<accession>A0ABS8DWZ2</accession>
<dbReference type="NCBIfam" id="NF045474">
    <property type="entry name" value="Opp2C"/>
    <property type="match status" value="1"/>
</dbReference>
<dbReference type="InterPro" id="IPR025966">
    <property type="entry name" value="OppC_N"/>
</dbReference>